<dbReference type="InterPro" id="IPR051959">
    <property type="entry name" value="PAK1-Kinase_Regulator"/>
</dbReference>
<gene>
    <name evidence="2" type="ORF">TCIL3000_8_7710</name>
</gene>
<dbReference type="SUPFAM" id="SSF50978">
    <property type="entry name" value="WD40 repeat-like"/>
    <property type="match status" value="1"/>
</dbReference>
<evidence type="ECO:0000313" key="2">
    <source>
        <dbReference type="EMBL" id="CCC92541.1"/>
    </source>
</evidence>
<dbReference type="SMART" id="SM00320">
    <property type="entry name" value="WD40"/>
    <property type="match status" value="4"/>
</dbReference>
<feature type="compositionally biased region" description="Polar residues" evidence="1">
    <location>
        <begin position="163"/>
        <end position="173"/>
    </location>
</feature>
<evidence type="ECO:0000256" key="1">
    <source>
        <dbReference type="SAM" id="MobiDB-lite"/>
    </source>
</evidence>
<feature type="region of interest" description="Disordered" evidence="1">
    <location>
        <begin position="420"/>
        <end position="444"/>
    </location>
</feature>
<dbReference type="AlphaFoldDB" id="G0UT28"/>
<feature type="region of interest" description="Disordered" evidence="1">
    <location>
        <begin position="299"/>
        <end position="328"/>
    </location>
</feature>
<feature type="region of interest" description="Disordered" evidence="1">
    <location>
        <begin position="163"/>
        <end position="189"/>
    </location>
</feature>
<dbReference type="VEuPathDB" id="TriTrypDB:TcIL3000_8_7710"/>
<dbReference type="PANTHER" id="PTHR44675">
    <property type="entry name" value="PAK1 INTERACTING PROTEIN 1"/>
    <property type="match status" value="1"/>
</dbReference>
<reference evidence="2" key="1">
    <citation type="journal article" date="2012" name="Proc. Natl. Acad. Sci. U.S.A.">
        <title>Antigenic diversity is generated by distinct evolutionary mechanisms in African trypanosome species.</title>
        <authorList>
            <person name="Jackson A.P."/>
            <person name="Berry A."/>
            <person name="Aslett M."/>
            <person name="Allison H.C."/>
            <person name="Burton P."/>
            <person name="Vavrova-Anderson J."/>
            <person name="Brown R."/>
            <person name="Browne H."/>
            <person name="Corton N."/>
            <person name="Hauser H."/>
            <person name="Gamble J."/>
            <person name="Gilderthorp R."/>
            <person name="Marcello L."/>
            <person name="McQuillan J."/>
            <person name="Otto T.D."/>
            <person name="Quail M.A."/>
            <person name="Sanders M.J."/>
            <person name="van Tonder A."/>
            <person name="Ginger M.L."/>
            <person name="Field M.C."/>
            <person name="Barry J.D."/>
            <person name="Hertz-Fowler C."/>
            <person name="Berriman M."/>
        </authorList>
    </citation>
    <scope>NUCLEOTIDE SEQUENCE</scope>
    <source>
        <strain evidence="2">IL3000</strain>
    </source>
</reference>
<organism evidence="2">
    <name type="scientific">Trypanosoma congolense (strain IL3000)</name>
    <dbReference type="NCBI Taxonomy" id="1068625"/>
    <lineage>
        <taxon>Eukaryota</taxon>
        <taxon>Discoba</taxon>
        <taxon>Euglenozoa</taxon>
        <taxon>Kinetoplastea</taxon>
        <taxon>Metakinetoplastina</taxon>
        <taxon>Trypanosomatida</taxon>
        <taxon>Trypanosomatidae</taxon>
        <taxon>Trypanosoma</taxon>
        <taxon>Nannomonas</taxon>
    </lineage>
</organism>
<dbReference type="InterPro" id="IPR015943">
    <property type="entry name" value="WD40/YVTN_repeat-like_dom_sf"/>
</dbReference>
<feature type="region of interest" description="Disordered" evidence="1">
    <location>
        <begin position="1"/>
        <end position="65"/>
    </location>
</feature>
<feature type="compositionally biased region" description="Basic and acidic residues" evidence="1">
    <location>
        <begin position="19"/>
        <end position="54"/>
    </location>
</feature>
<dbReference type="Gene3D" id="2.130.10.10">
    <property type="entry name" value="YVTN repeat-like/Quinoprotein amine dehydrogenase"/>
    <property type="match status" value="1"/>
</dbReference>
<dbReference type="InterPro" id="IPR001680">
    <property type="entry name" value="WD40_rpt"/>
</dbReference>
<proteinExistence type="predicted"/>
<name>G0UT28_TRYCI</name>
<dbReference type="Pfam" id="PF00400">
    <property type="entry name" value="WD40"/>
    <property type="match status" value="1"/>
</dbReference>
<dbReference type="EMBL" id="HE575321">
    <property type="protein sequence ID" value="CCC92541.1"/>
    <property type="molecule type" value="Genomic_DNA"/>
</dbReference>
<accession>G0UT28</accession>
<sequence>MEKQQEGQRQSRRLKRTPLGHDKRTRQEAVGGDREVKTRKEPQQRSKGETHELTSHAGEVAKPLRPPAAECRGALLVIGTYHSVMAGLLYRRHRFGLLFSIKHHVGSINAIDAGAKYMASAGTDERVFLFTNKTHSIQKQQRKQLALMQKKKLKQQMRGNTYSEAAVETSPTRASPHAGDSGKSFESPSLDSVGPRIADLGHVSPPSEVRCMKITSNSQLLLCGCADGQLITYRTRDWSISSAIPLHEKCISSVALHPAGAALAVTCSTDDRHVVVVDLLKNRLLSKWRFGTSLATAVSQESSNDGDRHTTEGGGRYEGNNAPLKRAKWERHDEPRQVKFSPSGCYFAVLSAHTLLIYETATMRAVAHYSAPSPLQPQEEMHVLCFMSDGEIIIGDESGAIRRCLGPWRGVCRPEVMASRVPSGEGDSGAPHGVRQSRRHPTSHATRVKALHGAGGTLFSLDAAGVAIAWSTEGSSAELHYICSANCQGRVTTMDVMEL</sequence>
<dbReference type="InterPro" id="IPR036322">
    <property type="entry name" value="WD40_repeat_dom_sf"/>
</dbReference>
<feature type="compositionally biased region" description="Basic residues" evidence="1">
    <location>
        <begin position="435"/>
        <end position="444"/>
    </location>
</feature>
<dbReference type="PANTHER" id="PTHR44675:SF1">
    <property type="entry name" value="P21-ACTIVATED PROTEIN KINASE-INTERACTING PROTEIN 1"/>
    <property type="match status" value="1"/>
</dbReference>
<protein>
    <submittedName>
        <fullName evidence="2">Uncharacterized protein TCIL3000_8_7710</fullName>
    </submittedName>
</protein>